<dbReference type="SUPFAM" id="SSF47986">
    <property type="entry name" value="DEATH domain"/>
    <property type="match status" value="1"/>
</dbReference>
<gene>
    <name evidence="1" type="ORF">ACJMK2_001488</name>
</gene>
<dbReference type="InterPro" id="IPR011029">
    <property type="entry name" value="DEATH-like_dom_sf"/>
</dbReference>
<proteinExistence type="predicted"/>
<dbReference type="AlphaFoldDB" id="A0ABD3XSD7"/>
<accession>A0ABD3XSD7</accession>
<protein>
    <recommendedName>
        <fullName evidence="3">CARD domain-containing protein</fullName>
    </recommendedName>
</protein>
<evidence type="ECO:0008006" key="3">
    <source>
        <dbReference type="Google" id="ProtNLM"/>
    </source>
</evidence>
<comment type="caution">
    <text evidence="1">The sequence shown here is derived from an EMBL/GenBank/DDBJ whole genome shotgun (WGS) entry which is preliminary data.</text>
</comment>
<dbReference type="Gene3D" id="1.10.533.10">
    <property type="entry name" value="Death Domain, Fas"/>
    <property type="match status" value="1"/>
</dbReference>
<feature type="non-terminal residue" evidence="1">
    <location>
        <position position="1"/>
    </location>
</feature>
<dbReference type="Proteomes" id="UP001634394">
    <property type="component" value="Unassembled WGS sequence"/>
</dbReference>
<evidence type="ECO:0000313" key="2">
    <source>
        <dbReference type="Proteomes" id="UP001634394"/>
    </source>
</evidence>
<name>A0ABD3XSD7_SINWO</name>
<dbReference type="EMBL" id="JBJQND010000001">
    <property type="protein sequence ID" value="KAL3889134.1"/>
    <property type="molecule type" value="Genomic_DNA"/>
</dbReference>
<sequence>EQPTSTKGISLLIDQLKLRDQDTYEQFKECLILSNHADLINMLEKEEKKLLKK</sequence>
<organism evidence="1 2">
    <name type="scientific">Sinanodonta woodiana</name>
    <name type="common">Chinese pond mussel</name>
    <name type="synonym">Anodonta woodiana</name>
    <dbReference type="NCBI Taxonomy" id="1069815"/>
    <lineage>
        <taxon>Eukaryota</taxon>
        <taxon>Metazoa</taxon>
        <taxon>Spiralia</taxon>
        <taxon>Lophotrochozoa</taxon>
        <taxon>Mollusca</taxon>
        <taxon>Bivalvia</taxon>
        <taxon>Autobranchia</taxon>
        <taxon>Heteroconchia</taxon>
        <taxon>Palaeoheterodonta</taxon>
        <taxon>Unionida</taxon>
        <taxon>Unionoidea</taxon>
        <taxon>Unionidae</taxon>
        <taxon>Unioninae</taxon>
        <taxon>Sinanodonta</taxon>
    </lineage>
</organism>
<reference evidence="1 2" key="1">
    <citation type="submission" date="2024-11" db="EMBL/GenBank/DDBJ databases">
        <title>Chromosome-level genome assembly of the freshwater bivalve Anodonta woodiana.</title>
        <authorList>
            <person name="Chen X."/>
        </authorList>
    </citation>
    <scope>NUCLEOTIDE SEQUENCE [LARGE SCALE GENOMIC DNA]</scope>
    <source>
        <strain evidence="1">MN2024</strain>
        <tissue evidence="1">Gills</tissue>
    </source>
</reference>
<evidence type="ECO:0000313" key="1">
    <source>
        <dbReference type="EMBL" id="KAL3889134.1"/>
    </source>
</evidence>
<keyword evidence="2" id="KW-1185">Reference proteome</keyword>